<comment type="caution">
    <text evidence="1">The sequence shown here is derived from an EMBL/GenBank/DDBJ whole genome shotgun (WGS) entry which is preliminary data.</text>
</comment>
<evidence type="ECO:0000313" key="1">
    <source>
        <dbReference type="EMBL" id="KER37873.1"/>
    </source>
</evidence>
<evidence type="ECO:0000313" key="2">
    <source>
        <dbReference type="Proteomes" id="UP000028135"/>
    </source>
</evidence>
<protein>
    <submittedName>
        <fullName evidence="1">Uncharacterized protein</fullName>
    </submittedName>
</protein>
<name>A0A8E0WVY9_9SPHN</name>
<organism evidence="1 2">
    <name type="scientific">Sphingobium indicum F2</name>
    <dbReference type="NCBI Taxonomy" id="1450518"/>
    <lineage>
        <taxon>Bacteria</taxon>
        <taxon>Pseudomonadati</taxon>
        <taxon>Pseudomonadota</taxon>
        <taxon>Alphaproteobacteria</taxon>
        <taxon>Sphingomonadales</taxon>
        <taxon>Sphingomonadaceae</taxon>
        <taxon>Sphingobium</taxon>
    </lineage>
</organism>
<dbReference type="AlphaFoldDB" id="A0A8E0WVY9"/>
<gene>
    <name evidence="1" type="ORF">AL00_03240</name>
</gene>
<proteinExistence type="predicted"/>
<reference evidence="1 2" key="1">
    <citation type="submission" date="2014-05" db="EMBL/GenBank/DDBJ databases">
        <title>Genome Announcement of Sphingobium lucknowense F2.</title>
        <authorList>
            <person name="Lal R."/>
            <person name="Negi V."/>
            <person name="Lata P."/>
            <person name="Sangwan N."/>
            <person name="Gupta S.K."/>
            <person name="Rao D.L.N."/>
            <person name="Das S."/>
        </authorList>
    </citation>
    <scope>NUCLEOTIDE SEQUENCE [LARGE SCALE GENOMIC DNA]</scope>
    <source>
        <strain evidence="1 2">F2</strain>
    </source>
</reference>
<dbReference type="EMBL" id="JANF02000007">
    <property type="protein sequence ID" value="KER37873.1"/>
    <property type="molecule type" value="Genomic_DNA"/>
</dbReference>
<accession>A0A8E0WVY9</accession>
<sequence length="65" mass="7334">MILRPAAFLLHNLAAFFGRSARWAAGADRQALYFCGRRAYDRRDAPMMAERAARIGRGLAHLVEE</sequence>
<dbReference type="Proteomes" id="UP000028135">
    <property type="component" value="Unassembled WGS sequence"/>
</dbReference>